<name>A0A5N8XGR3_9ACTN</name>
<accession>A0A5N8XGR3</accession>
<evidence type="ECO:0000259" key="1">
    <source>
        <dbReference type="Pfam" id="PF12770"/>
    </source>
</evidence>
<evidence type="ECO:0000313" key="3">
    <source>
        <dbReference type="Proteomes" id="UP000400924"/>
    </source>
</evidence>
<dbReference type="OrthoDB" id="4331324at2"/>
<dbReference type="InterPro" id="IPR024983">
    <property type="entry name" value="CHAT_dom"/>
</dbReference>
<keyword evidence="3" id="KW-1185">Reference proteome</keyword>
<protein>
    <submittedName>
        <fullName evidence="2">CHAT domain-containing protein</fullName>
    </submittedName>
</protein>
<feature type="non-terminal residue" evidence="2">
    <location>
        <position position="1"/>
    </location>
</feature>
<proteinExistence type="predicted"/>
<comment type="caution">
    <text evidence="2">The sequence shown here is derived from an EMBL/GenBank/DDBJ whole genome shotgun (WGS) entry which is preliminary data.</text>
</comment>
<dbReference type="RefSeq" id="WP_152771976.1">
    <property type="nucleotide sequence ID" value="NZ_VJZC01000084.1"/>
</dbReference>
<dbReference type="EMBL" id="VJZC01000084">
    <property type="protein sequence ID" value="MPY58434.1"/>
    <property type="molecule type" value="Genomic_DNA"/>
</dbReference>
<sequence>RQGMGEPLRQDEITALAKAFAPGPPARGLLLEAEFPPETLPSAFGVSATDFWSMVAEAVALGQVPDGRCRLIRAAAARLPANEVFSRAVDGCQDPLGGRGDLRVLVVGAQPHGLRRLRADRELRMIMAAAELGHLEVDFRPAAAVTDLRRLLDRPADVLHLACHGDGGDLLFEDPTGEEQRVPADELARTLTAYRDHGGVRLRGLVLGSCHGDLTLGPLRGLAAEGVAHTGVLDDECAVVFAGHLYRELRTAPCLVSAAILAARHTALDDDLCRSLEDGLIVWPEPGPRGGAP</sequence>
<reference evidence="2 3" key="1">
    <citation type="submission" date="2019-07" db="EMBL/GenBank/DDBJ databases">
        <title>New species of Amycolatopsis and Streptomyces.</title>
        <authorList>
            <person name="Duangmal K."/>
            <person name="Teo W.F.A."/>
            <person name="Lipun K."/>
        </authorList>
    </citation>
    <scope>NUCLEOTIDE SEQUENCE [LARGE SCALE GENOMIC DNA]</scope>
    <source>
        <strain evidence="2 3">NBRC 106415</strain>
    </source>
</reference>
<dbReference type="Pfam" id="PF12770">
    <property type="entry name" value="CHAT"/>
    <property type="match status" value="1"/>
</dbReference>
<evidence type="ECO:0000313" key="2">
    <source>
        <dbReference type="EMBL" id="MPY58434.1"/>
    </source>
</evidence>
<gene>
    <name evidence="2" type="ORF">FNH08_15020</name>
</gene>
<dbReference type="Proteomes" id="UP000400924">
    <property type="component" value="Unassembled WGS sequence"/>
</dbReference>
<organism evidence="2 3">
    <name type="scientific">Streptomyces spongiae</name>
    <dbReference type="NCBI Taxonomy" id="565072"/>
    <lineage>
        <taxon>Bacteria</taxon>
        <taxon>Bacillati</taxon>
        <taxon>Actinomycetota</taxon>
        <taxon>Actinomycetes</taxon>
        <taxon>Kitasatosporales</taxon>
        <taxon>Streptomycetaceae</taxon>
        <taxon>Streptomyces</taxon>
    </lineage>
</organism>
<feature type="domain" description="CHAT" evidence="1">
    <location>
        <begin position="55"/>
        <end position="283"/>
    </location>
</feature>
<dbReference type="AlphaFoldDB" id="A0A5N8XGR3"/>